<dbReference type="GeneTree" id="ENSGT00940000165960"/>
<dbReference type="STRING" id="80966.ENSAPOP00000005690"/>
<keyword evidence="1" id="KW-0812">Transmembrane</keyword>
<feature type="transmembrane region" description="Helical" evidence="1">
    <location>
        <begin position="12"/>
        <end position="33"/>
    </location>
</feature>
<dbReference type="Proteomes" id="UP000257200">
    <property type="component" value="Unplaced"/>
</dbReference>
<accession>A0A3Q1FF77</accession>
<dbReference type="PANTHER" id="PTHR33444:SF2">
    <property type="entry name" value="MARVEL DOMAIN-CONTAINING PROTEIN"/>
    <property type="match status" value="1"/>
</dbReference>
<keyword evidence="3" id="KW-1185">Reference proteome</keyword>
<evidence type="ECO:0000256" key="1">
    <source>
        <dbReference type="SAM" id="Phobius"/>
    </source>
</evidence>
<evidence type="ECO:0000313" key="3">
    <source>
        <dbReference type="Proteomes" id="UP000257200"/>
    </source>
</evidence>
<name>A0A3Q1FF77_9TELE</name>
<reference evidence="2" key="1">
    <citation type="submission" date="2025-08" db="UniProtKB">
        <authorList>
            <consortium name="Ensembl"/>
        </authorList>
    </citation>
    <scope>IDENTIFICATION</scope>
</reference>
<organism evidence="2 3">
    <name type="scientific">Acanthochromis polyacanthus</name>
    <name type="common">spiny chromis</name>
    <dbReference type="NCBI Taxonomy" id="80966"/>
    <lineage>
        <taxon>Eukaryota</taxon>
        <taxon>Metazoa</taxon>
        <taxon>Chordata</taxon>
        <taxon>Craniata</taxon>
        <taxon>Vertebrata</taxon>
        <taxon>Euteleostomi</taxon>
        <taxon>Actinopterygii</taxon>
        <taxon>Neopterygii</taxon>
        <taxon>Teleostei</taxon>
        <taxon>Neoteleostei</taxon>
        <taxon>Acanthomorphata</taxon>
        <taxon>Ovalentaria</taxon>
        <taxon>Pomacentridae</taxon>
        <taxon>Acanthochromis</taxon>
    </lineage>
</organism>
<dbReference type="AlphaFoldDB" id="A0A3Q1FF77"/>
<keyword evidence="1" id="KW-1133">Transmembrane helix</keyword>
<sequence>RDDCPLQPYIPIYLIVGGTFSLLVPLLSCLSCAKKPAPLYLVWNLLVSSFVFAWFIAGNVWIYSIYPPNYNKNSTTINVDPYCDKTLYLFAFWITTAGYILLGLALFLGCCCALCFICCKASIPTEDV</sequence>
<reference evidence="2" key="2">
    <citation type="submission" date="2025-09" db="UniProtKB">
        <authorList>
            <consortium name="Ensembl"/>
        </authorList>
    </citation>
    <scope>IDENTIFICATION</scope>
</reference>
<evidence type="ECO:0000313" key="2">
    <source>
        <dbReference type="Ensembl" id="ENSAPOP00000005690.1"/>
    </source>
</evidence>
<dbReference type="Ensembl" id="ENSAPOT00000007927.1">
    <property type="protein sequence ID" value="ENSAPOP00000005690.1"/>
    <property type="gene ID" value="ENSAPOG00000007409.1"/>
</dbReference>
<protein>
    <submittedName>
        <fullName evidence="2">Uncharacterized protein</fullName>
    </submittedName>
</protein>
<dbReference type="PANTHER" id="PTHR33444">
    <property type="entry name" value="SI:DKEY-19B23.12-RELATED"/>
    <property type="match status" value="1"/>
</dbReference>
<keyword evidence="1" id="KW-0472">Membrane</keyword>
<feature type="transmembrane region" description="Helical" evidence="1">
    <location>
        <begin position="40"/>
        <end position="66"/>
    </location>
</feature>
<dbReference type="InterPro" id="IPR040350">
    <property type="entry name" value="TMEM272"/>
</dbReference>
<feature type="transmembrane region" description="Helical" evidence="1">
    <location>
        <begin position="86"/>
        <end position="119"/>
    </location>
</feature>
<dbReference type="InParanoid" id="A0A3Q1FF77"/>
<proteinExistence type="predicted"/>